<gene>
    <name evidence="1" type="ORF">SteCoe_31451</name>
</gene>
<comment type="caution">
    <text evidence="1">The sequence shown here is derived from an EMBL/GenBank/DDBJ whole genome shotgun (WGS) entry which is preliminary data.</text>
</comment>
<proteinExistence type="predicted"/>
<dbReference type="AlphaFoldDB" id="A0A1R2B1B1"/>
<dbReference type="OrthoDB" id="324357at2759"/>
<reference evidence="1 2" key="1">
    <citation type="submission" date="2016-11" db="EMBL/GenBank/DDBJ databases">
        <title>The macronuclear genome of Stentor coeruleus: a giant cell with tiny introns.</title>
        <authorList>
            <person name="Slabodnick M."/>
            <person name="Ruby J.G."/>
            <person name="Reiff S.B."/>
            <person name="Swart E.C."/>
            <person name="Gosai S."/>
            <person name="Prabakaran S."/>
            <person name="Witkowska E."/>
            <person name="Larue G.E."/>
            <person name="Fisher S."/>
            <person name="Freeman R.M."/>
            <person name="Gunawardena J."/>
            <person name="Chu W."/>
            <person name="Stover N.A."/>
            <person name="Gregory B.D."/>
            <person name="Nowacki M."/>
            <person name="Derisi J."/>
            <person name="Roy S.W."/>
            <person name="Marshall W.F."/>
            <person name="Sood P."/>
        </authorList>
    </citation>
    <scope>NUCLEOTIDE SEQUENCE [LARGE SCALE GENOMIC DNA]</scope>
    <source>
        <strain evidence="1">WM001</strain>
    </source>
</reference>
<evidence type="ECO:0000313" key="1">
    <source>
        <dbReference type="EMBL" id="OMJ70549.1"/>
    </source>
</evidence>
<dbReference type="Proteomes" id="UP000187209">
    <property type="component" value="Unassembled WGS sequence"/>
</dbReference>
<sequence>MKGHCCSCCFSEINKQGAEATYNKILTSNTSFALQKNHHFSQNTSESKIWFSKSKTPEQINKMRNVKLMQELFYKDSPDSERIESGLNIFKALADLCQRHEIYLNMPETIIMGYGLSSPVMLYTNEKGILSIQKELNNAHLRIILDLFEKYRIRSDQKHIGPLAIKREPDSKYNRIMMNQSEIILEWKDAYKVNVIIQRFILSKGMKTSKLRIAMGNEIKIYKIVNKSRQDLKNDSVIEPKITNPANCKQKVGQKNIFNDIAEENKKSVLFNSTEVLNVFSKSEETSKVKEPSPKFLAPKRNNECLSRQSTEKFMSRKSLIPSREPINYSQKRLILNISDYFESCKGSMPTKSIEELKKDIKNCKQEDCDFTIDAENMIYTNYYRNNINELFNVSTRFETKTDIFEIKSTKSFSRAIEMMHELKRIINGFCLKGRKLSKLICDFKEDEYQNVYFIKIAQAEYTDCKLRPIKSTQISSSFICPGKYCDNEIKRHKTDKMYKMPKYTILKKAIIDHMKVKEGDPIELLNPRLYEKVQVCRRCFEVYMQKFAGMRRHTSGMQLKIINKNEATSIINDINPSTAAETVKTASKSSLPFGQTASTKFTDYFGGPLNNITFANNLKKTQTVLQKLLETQKFMR</sequence>
<name>A0A1R2B1B1_9CILI</name>
<protein>
    <submittedName>
        <fullName evidence="1">Uncharacterized protein</fullName>
    </submittedName>
</protein>
<dbReference type="EMBL" id="MPUH01001077">
    <property type="protein sequence ID" value="OMJ70549.1"/>
    <property type="molecule type" value="Genomic_DNA"/>
</dbReference>
<keyword evidence="2" id="KW-1185">Reference proteome</keyword>
<evidence type="ECO:0000313" key="2">
    <source>
        <dbReference type="Proteomes" id="UP000187209"/>
    </source>
</evidence>
<organism evidence="1 2">
    <name type="scientific">Stentor coeruleus</name>
    <dbReference type="NCBI Taxonomy" id="5963"/>
    <lineage>
        <taxon>Eukaryota</taxon>
        <taxon>Sar</taxon>
        <taxon>Alveolata</taxon>
        <taxon>Ciliophora</taxon>
        <taxon>Postciliodesmatophora</taxon>
        <taxon>Heterotrichea</taxon>
        <taxon>Heterotrichida</taxon>
        <taxon>Stentoridae</taxon>
        <taxon>Stentor</taxon>
    </lineage>
</organism>
<accession>A0A1R2B1B1</accession>